<sequence length="420" mass="48036">MSNMPKLRFPSFNDIWEKHSISDVLEVIERPLKMLDDEKYSLVTVKRRNEGIVRRDFLYGKEIKVKNQFIVKEKDLLISKRQIVHGAIGIVPAQLDGSIVSNEYHAYHTKDGFDLTYFNYLAKRPNLKKSLFLSSDGVDIEKLLFKNNTWFKWQFHFPTLAEQQKIASFLSKIDEKISLLTEKKDKLAEYKKGVMQQLFNGSFQEQNGQLTFIPPTLRFKADDGSEFPDWEEKKLDDICSFTSGKNIKQSEASPEFSTPCVRYGELYHMYGEVITTVVNRTNLEPSELTFSKGDEILLPSAGEDPLDIGAASALTLKDVAIGRTINVLRPKTKDSYCHIYVSYYINNKLKKKISTLARGASISNVYNSDLKGLSILLPSLEEQQVVKSFLVAIEEKIDLTNSELAKAKEWKKGLLQQMFV</sequence>
<dbReference type="Gene3D" id="3.90.220.20">
    <property type="entry name" value="DNA methylase specificity domains"/>
    <property type="match status" value="2"/>
</dbReference>
<gene>
    <name evidence="5" type="ORF">CTM90_11630</name>
</gene>
<dbReference type="Gene3D" id="1.10.287.1120">
    <property type="entry name" value="Bipartite methylase S protein"/>
    <property type="match status" value="1"/>
</dbReference>
<comment type="similarity">
    <text evidence="1">Belongs to the type-I restriction system S methylase family.</text>
</comment>
<dbReference type="GO" id="GO:0003677">
    <property type="term" value="F:DNA binding"/>
    <property type="evidence" value="ECO:0007669"/>
    <property type="project" value="UniProtKB-KW"/>
</dbReference>
<evidence type="ECO:0000256" key="1">
    <source>
        <dbReference type="ARBA" id="ARBA00010923"/>
    </source>
</evidence>
<dbReference type="AlphaFoldDB" id="A0ABD6X2G2"/>
<evidence type="ECO:0000313" key="5">
    <source>
        <dbReference type="EMBL" id="PSU16723.1"/>
    </source>
</evidence>
<name>A0ABD6X2G2_PHODM</name>
<reference evidence="5 6" key="1">
    <citation type="submission" date="2018-03" db="EMBL/GenBank/DDBJ databases">
        <title>Whole genome sequencing of Histamine producing bacteria.</title>
        <authorList>
            <person name="Butler K."/>
        </authorList>
    </citation>
    <scope>NUCLEOTIDE SEQUENCE [LARGE SCALE GENOMIC DNA]</scope>
    <source>
        <strain evidence="5 6">BT-6</strain>
    </source>
</reference>
<comment type="caution">
    <text evidence="5">The sequence shown here is derived from an EMBL/GenBank/DDBJ whole genome shotgun (WGS) entry which is preliminary data.</text>
</comment>
<dbReference type="InterPro" id="IPR044946">
    <property type="entry name" value="Restrct_endonuc_typeI_TRD_sf"/>
</dbReference>
<dbReference type="EMBL" id="PYMM01000006">
    <property type="protein sequence ID" value="PSU16723.1"/>
    <property type="molecule type" value="Genomic_DNA"/>
</dbReference>
<evidence type="ECO:0000259" key="4">
    <source>
        <dbReference type="Pfam" id="PF01420"/>
    </source>
</evidence>
<feature type="domain" description="Type I restriction modification DNA specificity" evidence="4">
    <location>
        <begin position="16"/>
        <end position="187"/>
    </location>
</feature>
<dbReference type="Proteomes" id="UP000241404">
    <property type="component" value="Unassembled WGS sequence"/>
</dbReference>
<evidence type="ECO:0000256" key="2">
    <source>
        <dbReference type="ARBA" id="ARBA00022747"/>
    </source>
</evidence>
<dbReference type="InterPro" id="IPR052021">
    <property type="entry name" value="Type-I_RS_S_subunit"/>
</dbReference>
<dbReference type="SUPFAM" id="SSF116734">
    <property type="entry name" value="DNA methylase specificity domain"/>
    <property type="match status" value="2"/>
</dbReference>
<evidence type="ECO:0000256" key="3">
    <source>
        <dbReference type="ARBA" id="ARBA00023125"/>
    </source>
</evidence>
<dbReference type="Pfam" id="PF01420">
    <property type="entry name" value="Methylase_S"/>
    <property type="match status" value="2"/>
</dbReference>
<dbReference type="GO" id="GO:0009307">
    <property type="term" value="P:DNA restriction-modification system"/>
    <property type="evidence" value="ECO:0007669"/>
    <property type="project" value="UniProtKB-KW"/>
</dbReference>
<accession>A0ABD6X2G2</accession>
<dbReference type="PANTHER" id="PTHR30408:SF12">
    <property type="entry name" value="TYPE I RESTRICTION ENZYME MJAVIII SPECIFICITY SUBUNIT"/>
    <property type="match status" value="1"/>
</dbReference>
<dbReference type="InterPro" id="IPR000055">
    <property type="entry name" value="Restrct_endonuc_typeI_TRD"/>
</dbReference>
<organism evidence="5 6">
    <name type="scientific">Photobacterium damselae</name>
    <dbReference type="NCBI Taxonomy" id="38293"/>
    <lineage>
        <taxon>Bacteria</taxon>
        <taxon>Pseudomonadati</taxon>
        <taxon>Pseudomonadota</taxon>
        <taxon>Gammaproteobacteria</taxon>
        <taxon>Vibrionales</taxon>
        <taxon>Vibrionaceae</taxon>
        <taxon>Photobacterium</taxon>
    </lineage>
</organism>
<evidence type="ECO:0000313" key="6">
    <source>
        <dbReference type="Proteomes" id="UP000241404"/>
    </source>
</evidence>
<dbReference type="PANTHER" id="PTHR30408">
    <property type="entry name" value="TYPE-1 RESTRICTION ENZYME ECOKI SPECIFICITY PROTEIN"/>
    <property type="match status" value="1"/>
</dbReference>
<feature type="domain" description="Type I restriction modification DNA specificity" evidence="4">
    <location>
        <begin position="229"/>
        <end position="407"/>
    </location>
</feature>
<keyword evidence="2" id="KW-0680">Restriction system</keyword>
<protein>
    <recommendedName>
        <fullName evidence="4">Type I restriction modification DNA specificity domain-containing protein</fullName>
    </recommendedName>
</protein>
<keyword evidence="3" id="KW-0238">DNA-binding</keyword>
<proteinExistence type="inferred from homology"/>